<dbReference type="KEGG" id="mes:Meso_0647"/>
<dbReference type="Gene3D" id="3.90.550.10">
    <property type="entry name" value="Spore Coat Polysaccharide Biosynthesis Protein SpsA, Chain A"/>
    <property type="match status" value="1"/>
</dbReference>
<dbReference type="PANTHER" id="PTHR22916:SF3">
    <property type="entry name" value="UDP-GLCNAC:BETAGAL BETA-1,3-N-ACETYLGLUCOSAMINYLTRANSFERASE-LIKE PROTEIN 1"/>
    <property type="match status" value="1"/>
</dbReference>
<dbReference type="CAZy" id="GT2">
    <property type="family name" value="Glycosyltransferase Family 2"/>
</dbReference>
<dbReference type="GO" id="GO:0016758">
    <property type="term" value="F:hexosyltransferase activity"/>
    <property type="evidence" value="ECO:0007669"/>
    <property type="project" value="UniProtKB-ARBA"/>
</dbReference>
<protein>
    <submittedName>
        <fullName evidence="3">Glycosyl transferase, family 2</fullName>
    </submittedName>
</protein>
<dbReference type="HOGENOM" id="CLU_025996_0_1_5"/>
<dbReference type="PANTHER" id="PTHR22916">
    <property type="entry name" value="GLYCOSYLTRANSFERASE"/>
    <property type="match status" value="1"/>
</dbReference>
<evidence type="ECO:0000256" key="1">
    <source>
        <dbReference type="SAM" id="MobiDB-lite"/>
    </source>
</evidence>
<sequence length="354" mass="38918">MRASTKETGPLVSVIMANFRSAEYLAAALDSVLAQTIGDIEVLVSDDASPDNSTDIVQHYMSRDARVNLITTDENKGPAAARNRALEAARGEWIAIVDSDDIIHPQRLEILIAMAEELGADGIADDLLFFSDQGAGPTLLGATAAPEPLEITPSYFIRSNTSGNGLAPLGYVKPLFRRAKLSGLSYDEAVRIGEDYDFLLRFLLTGARFYILPDPLYLYRRHSHSISHRLSESTVLAMITNQQKLVATHGSFSPEMEDLLEKRMAALRSMLSFERLVLALKERRAGKAAKLLAKNPGLFQPLARSIAENLQSRFRPLFVSARTQPFCPGHLMAEQKGSWRSRESVTPAEGMSGK</sequence>
<evidence type="ECO:0000313" key="3">
    <source>
        <dbReference type="EMBL" id="ABG62047.1"/>
    </source>
</evidence>
<dbReference type="STRING" id="266779.Meso_0647"/>
<proteinExistence type="predicted"/>
<organism evidence="3">
    <name type="scientific">Chelativorans sp. (strain BNC1)</name>
    <dbReference type="NCBI Taxonomy" id="266779"/>
    <lineage>
        <taxon>Bacteria</taxon>
        <taxon>Pseudomonadati</taxon>
        <taxon>Pseudomonadota</taxon>
        <taxon>Alphaproteobacteria</taxon>
        <taxon>Hyphomicrobiales</taxon>
        <taxon>Phyllobacteriaceae</taxon>
        <taxon>Chelativorans</taxon>
    </lineage>
</organism>
<keyword evidence="3" id="KW-0808">Transferase</keyword>
<dbReference type="InterPro" id="IPR029044">
    <property type="entry name" value="Nucleotide-diphossugar_trans"/>
</dbReference>
<dbReference type="InterPro" id="IPR001173">
    <property type="entry name" value="Glyco_trans_2-like"/>
</dbReference>
<evidence type="ECO:0000259" key="2">
    <source>
        <dbReference type="Pfam" id="PF00535"/>
    </source>
</evidence>
<dbReference type="OrthoDB" id="9806521at2"/>
<dbReference type="eggNOG" id="COG1216">
    <property type="taxonomic scope" value="Bacteria"/>
</dbReference>
<accession>Q11KM8</accession>
<name>Q11KM8_CHESB</name>
<dbReference type="EMBL" id="CP000390">
    <property type="protein sequence ID" value="ABG62047.1"/>
    <property type="molecule type" value="Genomic_DNA"/>
</dbReference>
<feature type="region of interest" description="Disordered" evidence="1">
    <location>
        <begin position="332"/>
        <end position="354"/>
    </location>
</feature>
<gene>
    <name evidence="3" type="ordered locus">Meso_0647</name>
</gene>
<dbReference type="Pfam" id="PF00535">
    <property type="entry name" value="Glycos_transf_2"/>
    <property type="match status" value="1"/>
</dbReference>
<dbReference type="AlphaFoldDB" id="Q11KM8"/>
<feature type="domain" description="Glycosyltransferase 2-like" evidence="2">
    <location>
        <begin position="13"/>
        <end position="132"/>
    </location>
</feature>
<dbReference type="CDD" id="cd00761">
    <property type="entry name" value="Glyco_tranf_GTA_type"/>
    <property type="match status" value="1"/>
</dbReference>
<dbReference type="SUPFAM" id="SSF53448">
    <property type="entry name" value="Nucleotide-diphospho-sugar transferases"/>
    <property type="match status" value="1"/>
</dbReference>
<reference evidence="3" key="1">
    <citation type="submission" date="2006-06" db="EMBL/GenBank/DDBJ databases">
        <title>Complete sequence of chromosome of Chelativorans sp. BNC1.</title>
        <authorList>
            <consortium name="US DOE Joint Genome Institute"/>
            <person name="Copeland A."/>
            <person name="Lucas S."/>
            <person name="Lapidus A."/>
            <person name="Barry K."/>
            <person name="Detter J.C."/>
            <person name="Glavina del Rio T."/>
            <person name="Hammon N."/>
            <person name="Israni S."/>
            <person name="Dalin E."/>
            <person name="Tice H."/>
            <person name="Pitluck S."/>
            <person name="Chertkov O."/>
            <person name="Brettin T."/>
            <person name="Bruce D."/>
            <person name="Han C."/>
            <person name="Tapia R."/>
            <person name="Gilna P."/>
            <person name="Schmutz J."/>
            <person name="Larimer F."/>
            <person name="Land M."/>
            <person name="Hauser L."/>
            <person name="Kyrpides N."/>
            <person name="Mikhailova N."/>
            <person name="Richardson P."/>
        </authorList>
    </citation>
    <scope>NUCLEOTIDE SEQUENCE</scope>
    <source>
        <strain evidence="3">BNC1</strain>
    </source>
</reference>